<evidence type="ECO:0000256" key="2">
    <source>
        <dbReference type="ARBA" id="ARBA00022692"/>
    </source>
</evidence>
<feature type="transmembrane region" description="Helical" evidence="7">
    <location>
        <begin position="36"/>
        <end position="58"/>
    </location>
</feature>
<dbReference type="Proteomes" id="UP000316079">
    <property type="component" value="Unassembled WGS sequence"/>
</dbReference>
<dbReference type="GO" id="GO:0016020">
    <property type="term" value="C:membrane"/>
    <property type="evidence" value="ECO:0007669"/>
    <property type="project" value="UniProtKB-SubCell"/>
</dbReference>
<keyword evidence="3" id="KW-0732">Signal</keyword>
<keyword evidence="9" id="KW-1185">Reference proteome</keyword>
<evidence type="ECO:0000256" key="4">
    <source>
        <dbReference type="ARBA" id="ARBA00022989"/>
    </source>
</evidence>
<evidence type="ECO:0000256" key="3">
    <source>
        <dbReference type="ARBA" id="ARBA00022729"/>
    </source>
</evidence>
<reference evidence="8 9" key="1">
    <citation type="journal article" date="2019" name="Sci. Data">
        <title>Hybrid genome assembly and annotation of Danionella translucida.</title>
        <authorList>
            <person name="Kadobianskyi M."/>
            <person name="Schulze L."/>
            <person name="Schuelke M."/>
            <person name="Judkewitz B."/>
        </authorList>
    </citation>
    <scope>NUCLEOTIDE SEQUENCE [LARGE SCALE GENOMIC DNA]</scope>
    <source>
        <strain evidence="8 9">Bolton</strain>
    </source>
</reference>
<evidence type="ECO:0000256" key="5">
    <source>
        <dbReference type="ARBA" id="ARBA00023136"/>
    </source>
</evidence>
<comment type="subcellular location">
    <subcellularLocation>
        <location evidence="1">Membrane</location>
        <topology evidence="1">Single-pass type I membrane protein</topology>
    </subcellularLocation>
</comment>
<gene>
    <name evidence="8" type="ORF">DNTS_013885</name>
</gene>
<keyword evidence="4 7" id="KW-1133">Transmembrane helix</keyword>
<dbReference type="AlphaFoldDB" id="A0A553QBU4"/>
<comment type="caution">
    <text evidence="8">The sequence shown here is derived from an EMBL/GenBank/DDBJ whole genome shotgun (WGS) entry which is preliminary data.</text>
</comment>
<keyword evidence="6" id="KW-0325">Glycoprotein</keyword>
<evidence type="ECO:0000256" key="7">
    <source>
        <dbReference type="SAM" id="Phobius"/>
    </source>
</evidence>
<accession>A0A553QBU4</accession>
<evidence type="ECO:0000313" key="8">
    <source>
        <dbReference type="EMBL" id="TRY87398.1"/>
    </source>
</evidence>
<proteinExistence type="predicted"/>
<dbReference type="PANTHER" id="PTHR31870:SF2">
    <property type="entry name" value="CHROMOSOME 11 OPEN READING FRAME 87"/>
    <property type="match status" value="1"/>
</dbReference>
<dbReference type="PANTHER" id="PTHR31870">
    <property type="entry name" value="SI:DKEY-183I3.9-RELATED"/>
    <property type="match status" value="1"/>
</dbReference>
<protein>
    <submittedName>
        <fullName evidence="8">Uncharacterized protein</fullName>
    </submittedName>
</protein>
<sequence>MKVSDISAWGAFIGASENGTRAEKVQHVLQSFSSTVALLVLGMLIIGIILLSLTTYHFHKSKMKKRKMLRAQEEFERDNSGSSVPVRLKPARSRCVIARASPLNLLLPSETRAKRRDGVVLEGDAGSNDI</sequence>
<dbReference type="InterPro" id="IPR037670">
    <property type="entry name" value="C11orf87"/>
</dbReference>
<evidence type="ECO:0000256" key="6">
    <source>
        <dbReference type="ARBA" id="ARBA00023180"/>
    </source>
</evidence>
<evidence type="ECO:0000256" key="1">
    <source>
        <dbReference type="ARBA" id="ARBA00004479"/>
    </source>
</evidence>
<organism evidence="8 9">
    <name type="scientific">Danionella cerebrum</name>
    <dbReference type="NCBI Taxonomy" id="2873325"/>
    <lineage>
        <taxon>Eukaryota</taxon>
        <taxon>Metazoa</taxon>
        <taxon>Chordata</taxon>
        <taxon>Craniata</taxon>
        <taxon>Vertebrata</taxon>
        <taxon>Euteleostomi</taxon>
        <taxon>Actinopterygii</taxon>
        <taxon>Neopterygii</taxon>
        <taxon>Teleostei</taxon>
        <taxon>Ostariophysi</taxon>
        <taxon>Cypriniformes</taxon>
        <taxon>Danionidae</taxon>
        <taxon>Danioninae</taxon>
        <taxon>Danionella</taxon>
    </lineage>
</organism>
<keyword evidence="2 7" id="KW-0812">Transmembrane</keyword>
<evidence type="ECO:0000313" key="9">
    <source>
        <dbReference type="Proteomes" id="UP000316079"/>
    </source>
</evidence>
<dbReference type="EMBL" id="SRMA01026128">
    <property type="protein sequence ID" value="TRY87398.1"/>
    <property type="molecule type" value="Genomic_DNA"/>
</dbReference>
<keyword evidence="5 7" id="KW-0472">Membrane</keyword>
<name>A0A553QBU4_9TELE</name>
<dbReference type="OrthoDB" id="9943854at2759"/>